<dbReference type="EMBL" id="KN826426">
    <property type="protein sequence ID" value="KIK78931.1"/>
    <property type="molecule type" value="Genomic_DNA"/>
</dbReference>
<dbReference type="OrthoDB" id="2677494at2759"/>
<accession>A0A0D0D5P8</accession>
<dbReference type="AlphaFoldDB" id="A0A0D0D5P8"/>
<reference evidence="2" key="2">
    <citation type="submission" date="2015-01" db="EMBL/GenBank/DDBJ databases">
        <title>Evolutionary Origins and Diversification of the Mycorrhizal Mutualists.</title>
        <authorList>
            <consortium name="DOE Joint Genome Institute"/>
            <consortium name="Mycorrhizal Genomics Consortium"/>
            <person name="Kohler A."/>
            <person name="Kuo A."/>
            <person name="Nagy L.G."/>
            <person name="Floudas D."/>
            <person name="Copeland A."/>
            <person name="Barry K.W."/>
            <person name="Cichocki N."/>
            <person name="Veneault-Fourrey C."/>
            <person name="LaButti K."/>
            <person name="Lindquist E.A."/>
            <person name="Lipzen A."/>
            <person name="Lundell T."/>
            <person name="Morin E."/>
            <person name="Murat C."/>
            <person name="Riley R."/>
            <person name="Ohm R."/>
            <person name="Sun H."/>
            <person name="Tunlid A."/>
            <person name="Henrissat B."/>
            <person name="Grigoriev I.V."/>
            <person name="Hibbett D.S."/>
            <person name="Martin F."/>
        </authorList>
    </citation>
    <scope>NUCLEOTIDE SEQUENCE [LARGE SCALE GENOMIC DNA]</scope>
    <source>
        <strain evidence="2">Ve08.2h10</strain>
    </source>
</reference>
<dbReference type="STRING" id="930991.A0A0D0D5P8"/>
<reference evidence="1 2" key="1">
    <citation type="submission" date="2014-04" db="EMBL/GenBank/DDBJ databases">
        <authorList>
            <consortium name="DOE Joint Genome Institute"/>
            <person name="Kuo A."/>
            <person name="Kohler A."/>
            <person name="Jargeat P."/>
            <person name="Nagy L.G."/>
            <person name="Floudas D."/>
            <person name="Copeland A."/>
            <person name="Barry K.W."/>
            <person name="Cichocki N."/>
            <person name="Veneault-Fourrey C."/>
            <person name="LaButti K."/>
            <person name="Lindquist E.A."/>
            <person name="Lipzen A."/>
            <person name="Lundell T."/>
            <person name="Morin E."/>
            <person name="Murat C."/>
            <person name="Sun H."/>
            <person name="Tunlid A."/>
            <person name="Henrissat B."/>
            <person name="Grigoriev I.V."/>
            <person name="Hibbett D.S."/>
            <person name="Martin F."/>
            <person name="Nordberg H.P."/>
            <person name="Cantor M.N."/>
            <person name="Hua S.X."/>
        </authorList>
    </citation>
    <scope>NUCLEOTIDE SEQUENCE [LARGE SCALE GENOMIC DNA]</scope>
    <source>
        <strain evidence="1 2">Ve08.2h10</strain>
    </source>
</reference>
<evidence type="ECO:0000313" key="2">
    <source>
        <dbReference type="Proteomes" id="UP000054538"/>
    </source>
</evidence>
<proteinExistence type="predicted"/>
<keyword evidence="2" id="KW-1185">Reference proteome</keyword>
<dbReference type="Proteomes" id="UP000054538">
    <property type="component" value="Unassembled WGS sequence"/>
</dbReference>
<dbReference type="InParanoid" id="A0A0D0D5P8"/>
<protein>
    <submittedName>
        <fullName evidence="1">Uncharacterized protein</fullName>
    </submittedName>
</protein>
<gene>
    <name evidence="1" type="ORF">PAXRUDRAFT_16606</name>
</gene>
<sequence>MSTKQLEDFSLREMARKMEARAPNWWSLLGTLLNDKGAQRLGELRMDGEGDVDMAGGVPSLEDDLEDYWDEVDEIDLEGVINALTGETRSHPAIEDRRIQCRAAIKMMKKTIVSGIVMQGINQKSNTLQSILEFFLQLAHTPYKVIDTLARLGISISADAINLAI</sequence>
<evidence type="ECO:0000313" key="1">
    <source>
        <dbReference type="EMBL" id="KIK78931.1"/>
    </source>
</evidence>
<name>A0A0D0D5P8_9AGAM</name>
<organism evidence="1 2">
    <name type="scientific">Paxillus rubicundulus Ve08.2h10</name>
    <dbReference type="NCBI Taxonomy" id="930991"/>
    <lineage>
        <taxon>Eukaryota</taxon>
        <taxon>Fungi</taxon>
        <taxon>Dikarya</taxon>
        <taxon>Basidiomycota</taxon>
        <taxon>Agaricomycotina</taxon>
        <taxon>Agaricomycetes</taxon>
        <taxon>Agaricomycetidae</taxon>
        <taxon>Boletales</taxon>
        <taxon>Paxilineae</taxon>
        <taxon>Paxillaceae</taxon>
        <taxon>Paxillus</taxon>
    </lineage>
</organism>
<dbReference type="HOGENOM" id="CLU_009487_3_0_1"/>